<comment type="subcellular location">
    <subcellularLocation>
        <location evidence="1">Secreted</location>
        <location evidence="1">Cell wall</location>
    </subcellularLocation>
</comment>
<dbReference type="GO" id="GO:0005975">
    <property type="term" value="P:carbohydrate metabolic process"/>
    <property type="evidence" value="ECO:0007669"/>
    <property type="project" value="InterPro"/>
</dbReference>
<evidence type="ECO:0000256" key="6">
    <source>
        <dbReference type="ARBA" id="ARBA00023295"/>
    </source>
</evidence>
<dbReference type="EMBL" id="JAYWIO010000002">
    <property type="protein sequence ID" value="KAK7280838.1"/>
    <property type="molecule type" value="Genomic_DNA"/>
</dbReference>
<evidence type="ECO:0000256" key="5">
    <source>
        <dbReference type="ARBA" id="ARBA00022801"/>
    </source>
</evidence>
<keyword evidence="10" id="KW-0472">Membrane</keyword>
<keyword evidence="5 9" id="KW-0378">Hydrolase</keyword>
<evidence type="ECO:0000313" key="12">
    <source>
        <dbReference type="Proteomes" id="UP001372338"/>
    </source>
</evidence>
<keyword evidence="3" id="KW-0134">Cell wall</keyword>
<feature type="transmembrane region" description="Helical" evidence="10">
    <location>
        <begin position="30"/>
        <end position="55"/>
    </location>
</feature>
<dbReference type="AlphaFoldDB" id="A0AAN9IH96"/>
<dbReference type="PROSITE" id="PS00502">
    <property type="entry name" value="POLYGALACTURONASE"/>
    <property type="match status" value="1"/>
</dbReference>
<dbReference type="SMART" id="SM00710">
    <property type="entry name" value="PbH1"/>
    <property type="match status" value="5"/>
</dbReference>
<gene>
    <name evidence="11" type="ORF">RIF29_08362</name>
</gene>
<dbReference type="PANTHER" id="PTHR31375">
    <property type="match status" value="1"/>
</dbReference>
<evidence type="ECO:0000256" key="10">
    <source>
        <dbReference type="SAM" id="Phobius"/>
    </source>
</evidence>
<comment type="caution">
    <text evidence="11">The sequence shown here is derived from an EMBL/GenBank/DDBJ whole genome shotgun (WGS) entry which is preliminary data.</text>
</comment>
<dbReference type="GO" id="GO:0004650">
    <property type="term" value="F:polygalacturonase activity"/>
    <property type="evidence" value="ECO:0007669"/>
    <property type="project" value="InterPro"/>
</dbReference>
<evidence type="ECO:0000256" key="8">
    <source>
        <dbReference type="PROSITE-ProRule" id="PRU10052"/>
    </source>
</evidence>
<dbReference type="Proteomes" id="UP001372338">
    <property type="component" value="Unassembled WGS sequence"/>
</dbReference>
<name>A0AAN9IH96_CROPI</name>
<keyword evidence="4" id="KW-0964">Secreted</keyword>
<keyword evidence="6 9" id="KW-0326">Glycosidase</keyword>
<dbReference type="InterPro" id="IPR006626">
    <property type="entry name" value="PbH1"/>
</dbReference>
<keyword evidence="12" id="KW-1185">Reference proteome</keyword>
<dbReference type="InterPro" id="IPR012334">
    <property type="entry name" value="Pectin_lyas_fold"/>
</dbReference>
<keyword evidence="10" id="KW-1133">Transmembrane helix</keyword>
<dbReference type="Gene3D" id="2.160.20.10">
    <property type="entry name" value="Single-stranded right-handed beta-helix, Pectin lyase-like"/>
    <property type="match status" value="1"/>
</dbReference>
<evidence type="ECO:0000256" key="3">
    <source>
        <dbReference type="ARBA" id="ARBA00022512"/>
    </source>
</evidence>
<dbReference type="InterPro" id="IPR000743">
    <property type="entry name" value="Glyco_hydro_28"/>
</dbReference>
<evidence type="ECO:0000256" key="4">
    <source>
        <dbReference type="ARBA" id="ARBA00022525"/>
    </source>
</evidence>
<organism evidence="11 12">
    <name type="scientific">Crotalaria pallida</name>
    <name type="common">Smooth rattlebox</name>
    <name type="synonym">Crotalaria striata</name>
    <dbReference type="NCBI Taxonomy" id="3830"/>
    <lineage>
        <taxon>Eukaryota</taxon>
        <taxon>Viridiplantae</taxon>
        <taxon>Streptophyta</taxon>
        <taxon>Embryophyta</taxon>
        <taxon>Tracheophyta</taxon>
        <taxon>Spermatophyta</taxon>
        <taxon>Magnoliopsida</taxon>
        <taxon>eudicotyledons</taxon>
        <taxon>Gunneridae</taxon>
        <taxon>Pentapetalae</taxon>
        <taxon>rosids</taxon>
        <taxon>fabids</taxon>
        <taxon>Fabales</taxon>
        <taxon>Fabaceae</taxon>
        <taxon>Papilionoideae</taxon>
        <taxon>50 kb inversion clade</taxon>
        <taxon>genistoids sensu lato</taxon>
        <taxon>core genistoids</taxon>
        <taxon>Crotalarieae</taxon>
        <taxon>Crotalaria</taxon>
    </lineage>
</organism>
<dbReference type="GO" id="GO:0071555">
    <property type="term" value="P:cell wall organization"/>
    <property type="evidence" value="ECO:0007669"/>
    <property type="project" value="UniProtKB-KW"/>
</dbReference>
<keyword evidence="10" id="KW-0812">Transmembrane</keyword>
<evidence type="ECO:0000256" key="7">
    <source>
        <dbReference type="ARBA" id="ARBA00023316"/>
    </source>
</evidence>
<keyword evidence="7" id="KW-0961">Cell wall biogenesis/degradation</keyword>
<evidence type="ECO:0000256" key="2">
    <source>
        <dbReference type="ARBA" id="ARBA00008834"/>
    </source>
</evidence>
<reference evidence="11 12" key="1">
    <citation type="submission" date="2024-01" db="EMBL/GenBank/DDBJ databases">
        <title>The genomes of 5 underutilized Papilionoideae crops provide insights into root nodulation and disease resistanc.</title>
        <authorList>
            <person name="Yuan L."/>
        </authorList>
    </citation>
    <scope>NUCLEOTIDE SEQUENCE [LARGE SCALE GENOMIC DNA]</scope>
    <source>
        <strain evidence="11">ZHUSHIDOU_FW_LH</strain>
        <tissue evidence="11">Leaf</tissue>
    </source>
</reference>
<comment type="similarity">
    <text evidence="2 9">Belongs to the glycosyl hydrolase 28 family.</text>
</comment>
<proteinExistence type="inferred from homology"/>
<dbReference type="Pfam" id="PF00295">
    <property type="entry name" value="Glyco_hydro_28"/>
    <property type="match status" value="1"/>
</dbReference>
<evidence type="ECO:0000256" key="1">
    <source>
        <dbReference type="ARBA" id="ARBA00004191"/>
    </source>
</evidence>
<protein>
    <submittedName>
        <fullName evidence="11">Uncharacterized protein</fullName>
    </submittedName>
</protein>
<accession>A0AAN9IH96</accession>
<sequence length="431" mass="46441">MNPFLTSQLHSWLRLSHLITKISSASVYKLSVISLGLFVTSKMTCLLAIILFFVVPCAALSFNVVDYGAKGDGQTDDSQAFLKAWQDVCDATCQGTPSLLIPNGKTFMLQPVKFMGPCKPATINIQLEGTIIAPNSVEAWKWPNDDGKKDKWVQFSDIDGLVINGGGTIDGQGAPWWKFKSATRPAALHFHKCGNLKLTGLTHRNSPMNHISINECIGPHISNLHIIAPADSPNTDGIDISRSSNVTVQNSRMETGDDCIAINDGTSFINISGVYCGPGHGISIGSLGKDGAHNTVEEVHVQNCTFNGTTNGARIKTWEGGSGHAKRVTFEDIILVNTENPVIIDQQYDPNCYGLTQAVQISDVTYRNIRGTAACNCAIKLSCDSTIGCNGIVMENINITAAHEEKIYASCKNAQGICSSCIPNVPCLHEN</sequence>
<feature type="active site" evidence="8">
    <location>
        <position position="280"/>
    </location>
</feature>
<dbReference type="InterPro" id="IPR011050">
    <property type="entry name" value="Pectin_lyase_fold/virulence"/>
</dbReference>
<evidence type="ECO:0000256" key="9">
    <source>
        <dbReference type="RuleBase" id="RU361169"/>
    </source>
</evidence>
<evidence type="ECO:0000313" key="11">
    <source>
        <dbReference type="EMBL" id="KAK7280838.1"/>
    </source>
</evidence>
<dbReference type="SUPFAM" id="SSF51126">
    <property type="entry name" value="Pectin lyase-like"/>
    <property type="match status" value="1"/>
</dbReference>